<organism evidence="3 4">
    <name type="scientific">Paraburkholderia elongata</name>
    <dbReference type="NCBI Taxonomy" id="2675747"/>
    <lineage>
        <taxon>Bacteria</taxon>
        <taxon>Pseudomonadati</taxon>
        <taxon>Pseudomonadota</taxon>
        <taxon>Betaproteobacteria</taxon>
        <taxon>Burkholderiales</taxon>
        <taxon>Burkholderiaceae</taxon>
        <taxon>Paraburkholderia</taxon>
    </lineage>
</organism>
<evidence type="ECO:0000259" key="1">
    <source>
        <dbReference type="Pfam" id="PF00144"/>
    </source>
</evidence>
<dbReference type="Gene3D" id="3.40.710.10">
    <property type="entry name" value="DD-peptidase/beta-lactamase superfamily"/>
    <property type="match status" value="1"/>
</dbReference>
<protein>
    <submittedName>
        <fullName evidence="3">Serine hydrolase</fullName>
    </submittedName>
</protein>
<name>A0A972NR68_9BURK</name>
<dbReference type="InterPro" id="IPR052907">
    <property type="entry name" value="Beta-lactamase/esterase"/>
</dbReference>
<accession>A0A972NR68</accession>
<dbReference type="EMBL" id="WOEZ01000117">
    <property type="protein sequence ID" value="NPT57129.1"/>
    <property type="molecule type" value="Genomic_DNA"/>
</dbReference>
<dbReference type="AlphaFoldDB" id="A0A972NR68"/>
<reference evidence="3 4" key="1">
    <citation type="submission" date="2019-11" db="EMBL/GenBank/DDBJ databases">
        <title>Metabolism of dissolved organic matter in forest soils.</title>
        <authorList>
            <person name="Cyle K.T."/>
            <person name="Wilhelm R.C."/>
            <person name="Martinez C.E."/>
        </authorList>
    </citation>
    <scope>NUCLEOTIDE SEQUENCE [LARGE SCALE GENOMIC DNA]</scope>
    <source>
        <strain evidence="3 4">5N</strain>
    </source>
</reference>
<dbReference type="Pfam" id="PF00144">
    <property type="entry name" value="Beta-lactamase"/>
    <property type="match status" value="1"/>
</dbReference>
<dbReference type="Proteomes" id="UP000655523">
    <property type="component" value="Unassembled WGS sequence"/>
</dbReference>
<dbReference type="RefSeq" id="WP_172166814.1">
    <property type="nucleotide sequence ID" value="NZ_WOEZ01000092.1"/>
</dbReference>
<proteinExistence type="predicted"/>
<evidence type="ECO:0000313" key="2">
    <source>
        <dbReference type="EMBL" id="NPT56433.1"/>
    </source>
</evidence>
<feature type="domain" description="Beta-lactamase-related" evidence="1">
    <location>
        <begin position="24"/>
        <end position="367"/>
    </location>
</feature>
<evidence type="ECO:0000313" key="4">
    <source>
        <dbReference type="Proteomes" id="UP000655523"/>
    </source>
</evidence>
<dbReference type="PANTHER" id="PTHR43319:SF3">
    <property type="entry name" value="BETA-LACTAMASE-RELATED DOMAIN-CONTAINING PROTEIN"/>
    <property type="match status" value="1"/>
</dbReference>
<gene>
    <name evidence="2" type="ORF">GNZ13_18040</name>
    <name evidence="3" type="ORF">GNZ13_21745</name>
</gene>
<dbReference type="PANTHER" id="PTHR43319">
    <property type="entry name" value="BETA-LACTAMASE-RELATED"/>
    <property type="match status" value="1"/>
</dbReference>
<dbReference type="InterPro" id="IPR001466">
    <property type="entry name" value="Beta-lactam-related"/>
</dbReference>
<comment type="caution">
    <text evidence="3">The sequence shown here is derived from an EMBL/GenBank/DDBJ whole genome shotgun (WGS) entry which is preliminary data.</text>
</comment>
<dbReference type="InterPro" id="IPR012338">
    <property type="entry name" value="Beta-lactam/transpept-like"/>
</dbReference>
<dbReference type="GO" id="GO:0016787">
    <property type="term" value="F:hydrolase activity"/>
    <property type="evidence" value="ECO:0007669"/>
    <property type="project" value="UniProtKB-KW"/>
</dbReference>
<dbReference type="SUPFAM" id="SSF56601">
    <property type="entry name" value="beta-lactamase/transpeptidase-like"/>
    <property type="match status" value="1"/>
</dbReference>
<keyword evidence="3" id="KW-0378">Hydrolase</keyword>
<sequence>MNSPVVDINGFCSAKFDRIQEAFVENFREHEELGADFTLIVGGEVVVDMWAGYRDAARQHPWERNTITNVWSATKGVMAACFAILVDRGLISYDDEVRKYWPEFGEAGKSNVTIGMLLAHQAGLSGFTTPATIDDLLSGEVAAQRLAAQAPFWEPGTTAGYHGMTLGILATALFSRIEGRSIKQFVAEELAAGFGLDISIGVGPKDEDRVAEVLPVASLDALKLDPENRAQYAAFTNPYTPASLSNDAAWRAADLPSANGYTNGGALARLYDLLLRPRKDGKVLVRRAAVEQAARCRFDGKDLVKGSHTRWGAGFWLNPGRLYGPNLEAFGHSGWGGSFAFADPVADLAVGYTMNRMSDQFDLDPRRRSLIDAIYACL</sequence>
<dbReference type="EMBL" id="WOEZ01000092">
    <property type="protein sequence ID" value="NPT56433.1"/>
    <property type="molecule type" value="Genomic_DNA"/>
</dbReference>
<keyword evidence="4" id="KW-1185">Reference proteome</keyword>
<evidence type="ECO:0000313" key="3">
    <source>
        <dbReference type="EMBL" id="NPT57129.1"/>
    </source>
</evidence>